<dbReference type="EC" id="2.10.1.1" evidence="11"/>
<dbReference type="InterPro" id="IPR036135">
    <property type="entry name" value="MoeA_linker/N_sf"/>
</dbReference>
<evidence type="ECO:0000313" key="13">
    <source>
        <dbReference type="EMBL" id="GGG88624.1"/>
    </source>
</evidence>
<comment type="pathway">
    <text evidence="3 11">Cofactor biosynthesis; molybdopterin biosynthesis.</text>
</comment>
<name>A0A917HTC3_9BACT</name>
<keyword evidence="7 11" id="KW-0479">Metal-binding</keyword>
<dbReference type="Gene3D" id="2.170.190.11">
    <property type="entry name" value="Molybdopterin biosynthesis moea protein, domain 3"/>
    <property type="match status" value="1"/>
</dbReference>
<accession>A0A917HTC3</accession>
<sequence>MNHILDFDEALKLVQRHAADLHKLETETEPLLHCLGRVLAEPVTADRDQPPFDRSTRDGFALRAADTGTLKVIGQIRAGERWSGQPLEPGNAIEIMTGAPVPAGADAVAMIEHVELQGDSLRLAEGRPLTSGENIVPRGSEARAGDMVIARGTAIAAAEIALAASCGLSGLFVYRRPRVAIVATGDELVELDETPGDQQIRNSNSYALAALAAEAGAEAVRLPIARDRRDDLEKIILKARSSDLLLLSGGVSMGKYDLVEEVLHTMNAEFFFTGVKMQPGKPVVFGRLPASGGFPAQYFFGLPGNPVSTQVTFHCFVAPMLRVMAGAIASPPRFAQATLAEDVAGKPGLTRVLPSHLTYDRVSPQVRIVAWQGSGDLAANARANCYVVLPADKERFAVGEVITVLLR</sequence>
<dbReference type="InterPro" id="IPR038987">
    <property type="entry name" value="MoeA-like"/>
</dbReference>
<dbReference type="PANTHER" id="PTHR10192:SF5">
    <property type="entry name" value="GEPHYRIN"/>
    <property type="match status" value="1"/>
</dbReference>
<dbReference type="Gene3D" id="2.40.340.10">
    <property type="entry name" value="MoeA, C-terminal, domain IV"/>
    <property type="match status" value="1"/>
</dbReference>
<dbReference type="SUPFAM" id="SSF53218">
    <property type="entry name" value="Molybdenum cofactor biosynthesis proteins"/>
    <property type="match status" value="1"/>
</dbReference>
<evidence type="ECO:0000259" key="12">
    <source>
        <dbReference type="SMART" id="SM00852"/>
    </source>
</evidence>
<evidence type="ECO:0000256" key="8">
    <source>
        <dbReference type="ARBA" id="ARBA00022842"/>
    </source>
</evidence>
<dbReference type="Proteomes" id="UP000647241">
    <property type="component" value="Unassembled WGS sequence"/>
</dbReference>
<evidence type="ECO:0000313" key="14">
    <source>
        <dbReference type="Proteomes" id="UP000647241"/>
    </source>
</evidence>
<proteinExistence type="inferred from homology"/>
<dbReference type="CDD" id="cd00887">
    <property type="entry name" value="MoeA"/>
    <property type="match status" value="1"/>
</dbReference>
<dbReference type="GO" id="GO:0061599">
    <property type="term" value="F:molybdopterin molybdotransferase activity"/>
    <property type="evidence" value="ECO:0007669"/>
    <property type="project" value="UniProtKB-UniRule"/>
</dbReference>
<organism evidence="13 14">
    <name type="scientific">Edaphobacter dinghuensis</name>
    <dbReference type="NCBI Taxonomy" id="1560005"/>
    <lineage>
        <taxon>Bacteria</taxon>
        <taxon>Pseudomonadati</taxon>
        <taxon>Acidobacteriota</taxon>
        <taxon>Terriglobia</taxon>
        <taxon>Terriglobales</taxon>
        <taxon>Acidobacteriaceae</taxon>
        <taxon>Edaphobacter</taxon>
    </lineage>
</organism>
<keyword evidence="14" id="KW-1185">Reference proteome</keyword>
<evidence type="ECO:0000256" key="5">
    <source>
        <dbReference type="ARBA" id="ARBA00022505"/>
    </source>
</evidence>
<keyword evidence="6 11" id="KW-0808">Transferase</keyword>
<protein>
    <recommendedName>
        <fullName evidence="11">Molybdopterin molybdenumtransferase</fullName>
        <ecNumber evidence="11">2.10.1.1</ecNumber>
    </recommendedName>
</protein>
<dbReference type="GO" id="GO:0006777">
    <property type="term" value="P:Mo-molybdopterin cofactor biosynthetic process"/>
    <property type="evidence" value="ECO:0007669"/>
    <property type="project" value="UniProtKB-UniRule"/>
</dbReference>
<reference evidence="13" key="1">
    <citation type="journal article" date="2014" name="Int. J. Syst. Evol. Microbiol.">
        <title>Complete genome sequence of Corynebacterium casei LMG S-19264T (=DSM 44701T), isolated from a smear-ripened cheese.</title>
        <authorList>
            <consortium name="US DOE Joint Genome Institute (JGI-PGF)"/>
            <person name="Walter F."/>
            <person name="Albersmeier A."/>
            <person name="Kalinowski J."/>
            <person name="Ruckert C."/>
        </authorList>
    </citation>
    <scope>NUCLEOTIDE SEQUENCE</scope>
    <source>
        <strain evidence="13">CGMCC 1.12997</strain>
    </source>
</reference>
<dbReference type="Pfam" id="PF03453">
    <property type="entry name" value="MoeA_N"/>
    <property type="match status" value="1"/>
</dbReference>
<dbReference type="FunFam" id="3.40.980.10:FF:000004">
    <property type="entry name" value="Molybdopterin molybdenumtransferase"/>
    <property type="match status" value="1"/>
</dbReference>
<dbReference type="EMBL" id="BMGT01000004">
    <property type="protein sequence ID" value="GGG88624.1"/>
    <property type="molecule type" value="Genomic_DNA"/>
</dbReference>
<comment type="function">
    <text evidence="2 11">Catalyzes the insertion of molybdate into adenylated molybdopterin with the concomitant release of AMP.</text>
</comment>
<dbReference type="AlphaFoldDB" id="A0A917HTC3"/>
<dbReference type="SMART" id="SM00852">
    <property type="entry name" value="MoCF_biosynth"/>
    <property type="match status" value="1"/>
</dbReference>
<dbReference type="NCBIfam" id="TIGR00177">
    <property type="entry name" value="molyb_syn"/>
    <property type="match status" value="1"/>
</dbReference>
<evidence type="ECO:0000256" key="1">
    <source>
        <dbReference type="ARBA" id="ARBA00001946"/>
    </source>
</evidence>
<evidence type="ECO:0000256" key="4">
    <source>
        <dbReference type="ARBA" id="ARBA00010763"/>
    </source>
</evidence>
<dbReference type="InterPro" id="IPR005110">
    <property type="entry name" value="MoeA_linker/N"/>
</dbReference>
<dbReference type="InterPro" id="IPR005111">
    <property type="entry name" value="MoeA_C_domain_IV"/>
</dbReference>
<evidence type="ECO:0000256" key="6">
    <source>
        <dbReference type="ARBA" id="ARBA00022679"/>
    </source>
</evidence>
<dbReference type="SUPFAM" id="SSF63882">
    <property type="entry name" value="MoeA N-terminal region -like"/>
    <property type="match status" value="1"/>
</dbReference>
<evidence type="ECO:0000256" key="2">
    <source>
        <dbReference type="ARBA" id="ARBA00002901"/>
    </source>
</evidence>
<reference evidence="13" key="2">
    <citation type="submission" date="2020-09" db="EMBL/GenBank/DDBJ databases">
        <authorList>
            <person name="Sun Q."/>
            <person name="Zhou Y."/>
        </authorList>
    </citation>
    <scope>NUCLEOTIDE SEQUENCE</scope>
    <source>
        <strain evidence="13">CGMCC 1.12997</strain>
    </source>
</reference>
<keyword evidence="5 11" id="KW-0500">Molybdenum</keyword>
<dbReference type="NCBIfam" id="NF045515">
    <property type="entry name" value="Glp_gephyrin"/>
    <property type="match status" value="1"/>
</dbReference>
<comment type="cofactor">
    <cofactor evidence="1 11">
        <name>Mg(2+)</name>
        <dbReference type="ChEBI" id="CHEBI:18420"/>
    </cofactor>
</comment>
<dbReference type="RefSeq" id="WP_188555611.1">
    <property type="nucleotide sequence ID" value="NZ_BMGT01000004.1"/>
</dbReference>
<comment type="caution">
    <text evidence="13">The sequence shown here is derived from an EMBL/GenBank/DDBJ whole genome shotgun (WGS) entry which is preliminary data.</text>
</comment>
<dbReference type="FunFam" id="2.170.190.11:FF:000001">
    <property type="entry name" value="Molybdopterin molybdenumtransferase"/>
    <property type="match status" value="1"/>
</dbReference>
<evidence type="ECO:0000256" key="3">
    <source>
        <dbReference type="ARBA" id="ARBA00005046"/>
    </source>
</evidence>
<evidence type="ECO:0000256" key="9">
    <source>
        <dbReference type="ARBA" id="ARBA00023150"/>
    </source>
</evidence>
<dbReference type="GO" id="GO:0005829">
    <property type="term" value="C:cytosol"/>
    <property type="evidence" value="ECO:0007669"/>
    <property type="project" value="TreeGrafter"/>
</dbReference>
<dbReference type="InterPro" id="IPR036425">
    <property type="entry name" value="MoaB/Mog-like_dom_sf"/>
</dbReference>
<evidence type="ECO:0000256" key="11">
    <source>
        <dbReference type="RuleBase" id="RU365090"/>
    </source>
</evidence>
<dbReference type="Pfam" id="PF03454">
    <property type="entry name" value="MoeA_C"/>
    <property type="match status" value="1"/>
</dbReference>
<evidence type="ECO:0000256" key="10">
    <source>
        <dbReference type="ARBA" id="ARBA00047317"/>
    </source>
</evidence>
<dbReference type="InterPro" id="IPR001453">
    <property type="entry name" value="MoaB/Mog_dom"/>
</dbReference>
<dbReference type="GO" id="GO:0046872">
    <property type="term" value="F:metal ion binding"/>
    <property type="evidence" value="ECO:0007669"/>
    <property type="project" value="UniProtKB-UniRule"/>
</dbReference>
<dbReference type="Pfam" id="PF00994">
    <property type="entry name" value="MoCF_biosynth"/>
    <property type="match status" value="1"/>
</dbReference>
<evidence type="ECO:0000256" key="7">
    <source>
        <dbReference type="ARBA" id="ARBA00022723"/>
    </source>
</evidence>
<keyword evidence="8 11" id="KW-0460">Magnesium</keyword>
<dbReference type="Gene3D" id="3.40.980.10">
    <property type="entry name" value="MoaB/Mog-like domain"/>
    <property type="match status" value="1"/>
</dbReference>
<dbReference type="PANTHER" id="PTHR10192">
    <property type="entry name" value="MOLYBDOPTERIN BIOSYNTHESIS PROTEIN"/>
    <property type="match status" value="1"/>
</dbReference>
<dbReference type="InterPro" id="IPR036688">
    <property type="entry name" value="MoeA_C_domain_IV_sf"/>
</dbReference>
<comment type="similarity">
    <text evidence="4 11">Belongs to the MoeA family.</text>
</comment>
<dbReference type="SUPFAM" id="SSF63867">
    <property type="entry name" value="MoeA C-terminal domain-like"/>
    <property type="match status" value="1"/>
</dbReference>
<gene>
    <name evidence="13" type="ORF">GCM10011585_35930</name>
</gene>
<feature type="domain" description="MoaB/Mog" evidence="12">
    <location>
        <begin position="180"/>
        <end position="323"/>
    </location>
</feature>
<comment type="catalytic activity">
    <reaction evidence="10">
        <text>adenylyl-molybdopterin + molybdate = Mo-molybdopterin + AMP + H(+)</text>
        <dbReference type="Rhea" id="RHEA:35047"/>
        <dbReference type="ChEBI" id="CHEBI:15378"/>
        <dbReference type="ChEBI" id="CHEBI:36264"/>
        <dbReference type="ChEBI" id="CHEBI:62727"/>
        <dbReference type="ChEBI" id="CHEBI:71302"/>
        <dbReference type="ChEBI" id="CHEBI:456215"/>
        <dbReference type="EC" id="2.10.1.1"/>
    </reaction>
</comment>
<dbReference type="Gene3D" id="3.90.105.10">
    <property type="entry name" value="Molybdopterin biosynthesis moea protein, domain 2"/>
    <property type="match status" value="1"/>
</dbReference>
<keyword evidence="9 11" id="KW-0501">Molybdenum cofactor biosynthesis</keyword>